<dbReference type="Proteomes" id="UP000190188">
    <property type="component" value="Unassembled WGS sequence"/>
</dbReference>
<accession>A0A1T2XHX8</accession>
<evidence type="ECO:0000256" key="1">
    <source>
        <dbReference type="SAM" id="Phobius"/>
    </source>
</evidence>
<dbReference type="AlphaFoldDB" id="A0A1T2XHX8"/>
<gene>
    <name evidence="2" type="ORF">BVG16_08185</name>
</gene>
<keyword evidence="1" id="KW-1133">Transmembrane helix</keyword>
<evidence type="ECO:0000313" key="3">
    <source>
        <dbReference type="Proteomes" id="UP000190188"/>
    </source>
</evidence>
<evidence type="ECO:0000313" key="2">
    <source>
        <dbReference type="EMBL" id="OPA79491.1"/>
    </source>
</evidence>
<dbReference type="InterPro" id="IPR046192">
    <property type="entry name" value="DUF6220"/>
</dbReference>
<reference evidence="2 3" key="1">
    <citation type="submission" date="2017-01" db="EMBL/GenBank/DDBJ databases">
        <title>Genome analysis of Paenibacillus selenitrireducens ES3-24.</title>
        <authorList>
            <person name="Xu D."/>
            <person name="Yao R."/>
            <person name="Zheng S."/>
        </authorList>
    </citation>
    <scope>NUCLEOTIDE SEQUENCE [LARGE SCALE GENOMIC DNA]</scope>
    <source>
        <strain evidence="2 3">ES3-24</strain>
    </source>
</reference>
<keyword evidence="1" id="KW-0812">Transmembrane</keyword>
<feature type="transmembrane region" description="Helical" evidence="1">
    <location>
        <begin position="20"/>
        <end position="38"/>
    </location>
</feature>
<protein>
    <submittedName>
        <fullName evidence="2">Uncharacterized protein</fullName>
    </submittedName>
</protein>
<dbReference type="Pfam" id="PF19728">
    <property type="entry name" value="DUF6220"/>
    <property type="match status" value="1"/>
</dbReference>
<proteinExistence type="predicted"/>
<dbReference type="EMBL" id="MSZX01000003">
    <property type="protein sequence ID" value="OPA79491.1"/>
    <property type="molecule type" value="Genomic_DNA"/>
</dbReference>
<sequence length="96" mass="10448">MFLAGLSLFWESSYWASHRAFSRVVTILQLLMLVTSFIARLPVSIRLRSAGLVGMIILMTVTANLSSGVAYLSALHPVIAVVLFLETVSIARKPVG</sequence>
<keyword evidence="1" id="KW-0472">Membrane</keyword>
<dbReference type="STRING" id="1324314.BVG16_08185"/>
<keyword evidence="3" id="KW-1185">Reference proteome</keyword>
<organism evidence="2 3">
    <name type="scientific">Paenibacillus selenitireducens</name>
    <dbReference type="NCBI Taxonomy" id="1324314"/>
    <lineage>
        <taxon>Bacteria</taxon>
        <taxon>Bacillati</taxon>
        <taxon>Bacillota</taxon>
        <taxon>Bacilli</taxon>
        <taxon>Bacillales</taxon>
        <taxon>Paenibacillaceae</taxon>
        <taxon>Paenibacillus</taxon>
    </lineage>
</organism>
<comment type="caution">
    <text evidence="2">The sequence shown here is derived from an EMBL/GenBank/DDBJ whole genome shotgun (WGS) entry which is preliminary data.</text>
</comment>
<feature type="transmembrane region" description="Helical" evidence="1">
    <location>
        <begin position="45"/>
        <end position="63"/>
    </location>
</feature>
<name>A0A1T2XHX8_9BACL</name>